<feature type="transmembrane region" description="Helical" evidence="10">
    <location>
        <begin position="1928"/>
        <end position="1953"/>
    </location>
</feature>
<dbReference type="Pfam" id="PF00041">
    <property type="entry name" value="fn3"/>
    <property type="match status" value="3"/>
</dbReference>
<feature type="compositionally biased region" description="Basic and acidic residues" evidence="9">
    <location>
        <begin position="209"/>
        <end position="225"/>
    </location>
</feature>
<dbReference type="Gene3D" id="3.90.190.10">
    <property type="entry name" value="Protein tyrosine phosphatase superfamily"/>
    <property type="match status" value="1"/>
</dbReference>
<evidence type="ECO:0000256" key="9">
    <source>
        <dbReference type="SAM" id="MobiDB-lite"/>
    </source>
</evidence>
<keyword evidence="3" id="KW-0732">Signal</keyword>
<evidence type="ECO:0000256" key="6">
    <source>
        <dbReference type="ARBA" id="ARBA00022989"/>
    </source>
</evidence>
<feature type="compositionally biased region" description="Polar residues" evidence="9">
    <location>
        <begin position="713"/>
        <end position="722"/>
    </location>
</feature>
<feature type="compositionally biased region" description="Polar residues" evidence="9">
    <location>
        <begin position="732"/>
        <end position="757"/>
    </location>
</feature>
<keyword evidence="2 10" id="KW-0812">Transmembrane</keyword>
<dbReference type="EMBL" id="CAXITT010000040">
    <property type="protein sequence ID" value="CAL1528913.1"/>
    <property type="molecule type" value="Genomic_DNA"/>
</dbReference>
<dbReference type="PANTHER" id="PTHR46957:SF3">
    <property type="entry name" value="CYTOKINE RECEPTOR"/>
    <property type="match status" value="1"/>
</dbReference>
<feature type="compositionally biased region" description="Pro residues" evidence="9">
    <location>
        <begin position="680"/>
        <end position="698"/>
    </location>
</feature>
<feature type="region of interest" description="Disordered" evidence="9">
    <location>
        <begin position="426"/>
        <end position="457"/>
    </location>
</feature>
<dbReference type="CDD" id="cd00063">
    <property type="entry name" value="FN3"/>
    <property type="match status" value="3"/>
</dbReference>
<dbReference type="InterPro" id="IPR013783">
    <property type="entry name" value="Ig-like_fold"/>
</dbReference>
<evidence type="ECO:0000259" key="13">
    <source>
        <dbReference type="PROSITE" id="PS50853"/>
    </source>
</evidence>
<keyword evidence="7 10" id="KW-0472">Membrane</keyword>
<feature type="region of interest" description="Disordered" evidence="9">
    <location>
        <begin position="98"/>
        <end position="303"/>
    </location>
</feature>
<keyword evidence="8" id="KW-0325">Glycoprotein</keyword>
<evidence type="ECO:0000256" key="7">
    <source>
        <dbReference type="ARBA" id="ARBA00023136"/>
    </source>
</evidence>
<name>A0AAV2H646_LYMST</name>
<feature type="domain" description="Tyrosine-protein phosphatase" evidence="11">
    <location>
        <begin position="2010"/>
        <end position="2291"/>
    </location>
</feature>
<comment type="caution">
    <text evidence="14">The sequence shown here is derived from an EMBL/GenBank/DDBJ whole genome shotgun (WGS) entry which is preliminary data.</text>
</comment>
<reference evidence="14 15" key="1">
    <citation type="submission" date="2024-04" db="EMBL/GenBank/DDBJ databases">
        <authorList>
            <consortium name="Genoscope - CEA"/>
            <person name="William W."/>
        </authorList>
    </citation>
    <scope>NUCLEOTIDE SEQUENCE [LARGE SCALE GENOMIC DNA]</scope>
</reference>
<dbReference type="InterPro" id="IPR036116">
    <property type="entry name" value="FN3_sf"/>
</dbReference>
<dbReference type="PRINTS" id="PR00700">
    <property type="entry name" value="PRTYPHPHTASE"/>
</dbReference>
<dbReference type="Pfam" id="PF00102">
    <property type="entry name" value="Y_phosphatase"/>
    <property type="match status" value="1"/>
</dbReference>
<dbReference type="PROSITE" id="PS00383">
    <property type="entry name" value="TYR_PHOSPHATASE_1"/>
    <property type="match status" value="1"/>
</dbReference>
<dbReference type="SMART" id="SM00404">
    <property type="entry name" value="PTPc_motif"/>
    <property type="match status" value="1"/>
</dbReference>
<feature type="compositionally biased region" description="Polar residues" evidence="9">
    <location>
        <begin position="127"/>
        <end position="143"/>
    </location>
</feature>
<feature type="compositionally biased region" description="Basic and acidic residues" evidence="9">
    <location>
        <begin position="438"/>
        <end position="447"/>
    </location>
</feature>
<dbReference type="InterPro" id="IPR003961">
    <property type="entry name" value="FN3_dom"/>
</dbReference>
<dbReference type="SMART" id="SM00060">
    <property type="entry name" value="FN3"/>
    <property type="match status" value="7"/>
</dbReference>
<comment type="subcellular location">
    <subcellularLocation>
        <location evidence="1">Membrane</location>
        <topology evidence="1">Single-pass membrane protein</topology>
    </subcellularLocation>
</comment>
<dbReference type="GO" id="GO:0004725">
    <property type="term" value="F:protein tyrosine phosphatase activity"/>
    <property type="evidence" value="ECO:0007669"/>
    <property type="project" value="InterPro"/>
</dbReference>
<dbReference type="PANTHER" id="PTHR46957">
    <property type="entry name" value="CYTOKINE RECEPTOR"/>
    <property type="match status" value="1"/>
</dbReference>
<dbReference type="SUPFAM" id="SSF52799">
    <property type="entry name" value="(Phosphotyrosine protein) phosphatases II"/>
    <property type="match status" value="1"/>
</dbReference>
<feature type="non-terminal residue" evidence="14">
    <location>
        <position position="1"/>
    </location>
</feature>
<dbReference type="Proteomes" id="UP001497497">
    <property type="component" value="Unassembled WGS sequence"/>
</dbReference>
<dbReference type="SMART" id="SM00194">
    <property type="entry name" value="PTPc"/>
    <property type="match status" value="1"/>
</dbReference>
<feature type="region of interest" description="Disordered" evidence="9">
    <location>
        <begin position="322"/>
        <end position="342"/>
    </location>
</feature>
<dbReference type="InterPro" id="IPR029021">
    <property type="entry name" value="Prot-tyrosine_phosphatase-like"/>
</dbReference>
<evidence type="ECO:0000256" key="10">
    <source>
        <dbReference type="SAM" id="Phobius"/>
    </source>
</evidence>
<feature type="domain" description="Fibronectin type-III" evidence="13">
    <location>
        <begin position="1010"/>
        <end position="1104"/>
    </location>
</feature>
<evidence type="ECO:0000259" key="11">
    <source>
        <dbReference type="PROSITE" id="PS50055"/>
    </source>
</evidence>
<dbReference type="PROSITE" id="PS50055">
    <property type="entry name" value="TYR_PHOSPHATASE_PTP"/>
    <property type="match status" value="1"/>
</dbReference>
<evidence type="ECO:0000313" key="15">
    <source>
        <dbReference type="Proteomes" id="UP001497497"/>
    </source>
</evidence>
<dbReference type="InterPro" id="IPR000387">
    <property type="entry name" value="Tyr_Pase_dom"/>
</dbReference>
<feature type="region of interest" description="Disordered" evidence="9">
    <location>
        <begin position="1"/>
        <end position="70"/>
    </location>
</feature>
<feature type="region of interest" description="Disordered" evidence="9">
    <location>
        <begin position="563"/>
        <end position="758"/>
    </location>
</feature>
<evidence type="ECO:0000256" key="3">
    <source>
        <dbReference type="ARBA" id="ARBA00022729"/>
    </source>
</evidence>
<dbReference type="GO" id="GO:0016020">
    <property type="term" value="C:membrane"/>
    <property type="evidence" value="ECO:0007669"/>
    <property type="project" value="UniProtKB-SubCell"/>
</dbReference>
<dbReference type="PROSITE" id="PS50056">
    <property type="entry name" value="TYR_PHOSPHATASE_2"/>
    <property type="match status" value="1"/>
</dbReference>
<evidence type="ECO:0000313" key="14">
    <source>
        <dbReference type="EMBL" id="CAL1528913.1"/>
    </source>
</evidence>
<feature type="region of interest" description="Disordered" evidence="9">
    <location>
        <begin position="867"/>
        <end position="957"/>
    </location>
</feature>
<dbReference type="Gene3D" id="2.60.40.10">
    <property type="entry name" value="Immunoglobulins"/>
    <property type="match status" value="4"/>
</dbReference>
<dbReference type="InterPro" id="IPR016130">
    <property type="entry name" value="Tyr_Pase_AS"/>
</dbReference>
<feature type="compositionally biased region" description="Basic and acidic residues" evidence="9">
    <location>
        <begin position="606"/>
        <end position="621"/>
    </location>
</feature>
<dbReference type="InterPro" id="IPR000242">
    <property type="entry name" value="PTP_cat"/>
</dbReference>
<feature type="compositionally biased region" description="Polar residues" evidence="9">
    <location>
        <begin position="188"/>
        <end position="197"/>
    </location>
</feature>
<feature type="domain" description="Fibronectin type-III" evidence="13">
    <location>
        <begin position="1421"/>
        <end position="1540"/>
    </location>
</feature>
<keyword evidence="5" id="KW-0904">Protein phosphatase</keyword>
<feature type="compositionally biased region" description="Polar residues" evidence="9">
    <location>
        <begin position="667"/>
        <end position="679"/>
    </location>
</feature>
<organism evidence="14 15">
    <name type="scientific">Lymnaea stagnalis</name>
    <name type="common">Great pond snail</name>
    <name type="synonym">Helix stagnalis</name>
    <dbReference type="NCBI Taxonomy" id="6523"/>
    <lineage>
        <taxon>Eukaryota</taxon>
        <taxon>Metazoa</taxon>
        <taxon>Spiralia</taxon>
        <taxon>Lophotrochozoa</taxon>
        <taxon>Mollusca</taxon>
        <taxon>Gastropoda</taxon>
        <taxon>Heterobranchia</taxon>
        <taxon>Euthyneura</taxon>
        <taxon>Panpulmonata</taxon>
        <taxon>Hygrophila</taxon>
        <taxon>Lymnaeoidea</taxon>
        <taxon>Lymnaeidae</taxon>
        <taxon>Lymnaea</taxon>
    </lineage>
</organism>
<protein>
    <recommendedName>
        <fullName evidence="16">Protein-tyrosine-phosphatase</fullName>
    </recommendedName>
</protein>
<evidence type="ECO:0008006" key="16">
    <source>
        <dbReference type="Google" id="ProtNLM"/>
    </source>
</evidence>
<feature type="non-terminal residue" evidence="14">
    <location>
        <position position="2330"/>
    </location>
</feature>
<feature type="compositionally biased region" description="Low complexity" evidence="9">
    <location>
        <begin position="912"/>
        <end position="957"/>
    </location>
</feature>
<feature type="domain" description="Fibronectin type-III" evidence="13">
    <location>
        <begin position="1210"/>
        <end position="1319"/>
    </location>
</feature>
<feature type="region of interest" description="Disordered" evidence="9">
    <location>
        <begin position="2301"/>
        <end position="2330"/>
    </location>
</feature>
<evidence type="ECO:0000256" key="5">
    <source>
        <dbReference type="ARBA" id="ARBA00022912"/>
    </source>
</evidence>
<feature type="compositionally biased region" description="Polar residues" evidence="9">
    <location>
        <begin position="152"/>
        <end position="178"/>
    </location>
</feature>
<dbReference type="PROSITE" id="PS50853">
    <property type="entry name" value="FN3"/>
    <property type="match status" value="4"/>
</dbReference>
<feature type="compositionally biased region" description="Low complexity" evidence="9">
    <location>
        <begin position="1"/>
        <end position="65"/>
    </location>
</feature>
<feature type="compositionally biased region" description="Polar residues" evidence="9">
    <location>
        <begin position="237"/>
        <end position="253"/>
    </location>
</feature>
<accession>A0AAV2H646</accession>
<evidence type="ECO:0000259" key="12">
    <source>
        <dbReference type="PROSITE" id="PS50056"/>
    </source>
</evidence>
<feature type="domain" description="Tyrosine specific protein phosphatases" evidence="12">
    <location>
        <begin position="2193"/>
        <end position="2282"/>
    </location>
</feature>
<dbReference type="InterPro" id="IPR003595">
    <property type="entry name" value="Tyr_Pase_cat"/>
</dbReference>
<feature type="compositionally biased region" description="Polar residues" evidence="9">
    <location>
        <begin position="874"/>
        <end position="911"/>
    </location>
</feature>
<feature type="compositionally biased region" description="Low complexity" evidence="9">
    <location>
        <begin position="622"/>
        <end position="634"/>
    </location>
</feature>
<feature type="compositionally biased region" description="Low complexity" evidence="9">
    <location>
        <begin position="699"/>
        <end position="710"/>
    </location>
</feature>
<dbReference type="SUPFAM" id="SSF49265">
    <property type="entry name" value="Fibronectin type III"/>
    <property type="match status" value="3"/>
</dbReference>
<gene>
    <name evidence="14" type="ORF">GSLYS_00003083001</name>
</gene>
<proteinExistence type="predicted"/>
<keyword evidence="6 10" id="KW-1133">Transmembrane helix</keyword>
<evidence type="ECO:0000256" key="1">
    <source>
        <dbReference type="ARBA" id="ARBA00004167"/>
    </source>
</evidence>
<keyword evidence="15" id="KW-1185">Reference proteome</keyword>
<feature type="compositionally biased region" description="Low complexity" evidence="9">
    <location>
        <begin position="652"/>
        <end position="661"/>
    </location>
</feature>
<feature type="domain" description="Fibronectin type-III" evidence="13">
    <location>
        <begin position="1328"/>
        <end position="1418"/>
    </location>
</feature>
<evidence type="ECO:0000256" key="8">
    <source>
        <dbReference type="ARBA" id="ARBA00023180"/>
    </source>
</evidence>
<evidence type="ECO:0000256" key="2">
    <source>
        <dbReference type="ARBA" id="ARBA00022692"/>
    </source>
</evidence>
<evidence type="ECO:0000256" key="4">
    <source>
        <dbReference type="ARBA" id="ARBA00022801"/>
    </source>
</evidence>
<dbReference type="CDD" id="cd00047">
    <property type="entry name" value="PTPc"/>
    <property type="match status" value="1"/>
</dbReference>
<keyword evidence="4" id="KW-0378">Hydrolase</keyword>
<feature type="compositionally biased region" description="Basic and acidic residues" evidence="9">
    <location>
        <begin position="2321"/>
        <end position="2330"/>
    </location>
</feature>
<feature type="compositionally biased region" description="Polar residues" evidence="9">
    <location>
        <begin position="563"/>
        <end position="597"/>
    </location>
</feature>
<dbReference type="InterPro" id="IPR050713">
    <property type="entry name" value="RTP_Phos/Ushers"/>
</dbReference>
<sequence length="2330" mass="254361">TIPPTTASTIPPTTASTIPPTASTIPPTTASTIPPTTASTIPPTTASSIPQTTKKETTIQQTTTKDTAHSSITSEGTIALIRTLTSSKPSSTILQKVSEGLSDQSVTRHHQFGTDPSGTNRHKDNGSFENTNLKFSPLPSFSTHEAAPAPQTKKTSVNFTSGTTRGFQQVQTTHSPPQRVTIPEQNHEQTSGASRSSLGLKLQDVDMTATKRDHHAEIDSRDNDGRQAASGAEGPFKSSTLYPLAETTSQETDSGSRLEEQGVISSDQLPGQDIDDYDVTSRSQAPDIEHEEDTETRPSSFEHSMYSISEKILLTEDLDEQRRGQLKSEPGNSITRKPGLENVDTYEPGLENVDTYEPGLENVDTYEPGLENVDTYEPGQENVDTFKPELENVATYKPGMENVDTHKSELEKWNVLLPQVEIIITPKPNENQTPGSSGRKDVEKEIVQKPTRSQLSELSPTVLQVEMDQSSAVTSADLSVYPTGDEAMSTDPMTGGGHTMKATESTSLAMTTQSDRNASLTASTDLSDSSLSSAARDVATIHRTRATLKNDMTEAAVNVTLSNTERPSQKSLETAQIETSSQYSGAVKMESSSQTSEEMIRTTTRKLLEKTPVETGTERRTASTSSSPAQISISETVSTAAHSGLPQRKSSDGTTTSTSASIKSLLIPQSTHQPHVPSSNMPPPLKTSPYTPPNPSPTTRPSLSSTHSPTPRQPLTSPSTAKPVQVTKSHETTSIPSTPSTDNINLPVTHTPSTDNINLPVKHTSELVASTMRFQTPEPDATITTTKIKTATTAKMGLNSSLTALTEITETTATTRMTPATTQPFSIPTTPQTTLFDLTTRLSTPIPSFGSTHMAITQGPTLLTTTRQKTATASINSTTPFRSTATLTSQGRTSPTSTSQERKSPTLTTQERSSPTSTTKARTSPTSTTQERTSPTSTTPERTPPTSTTQETTSTMTTEAAPLQLGSPCGSDAACNQSVHGSICWKRKCMCHWDRYPTASKTCVHYDASNFTSPSLTSQSNSSFTIQLPRTSRPPNVSLVYTICWNSTLRACQQATAGDPTYVIPGLTPGTVYNVTVEVIISRADSGKSLTLLLTSLFNVTDPPDVGGILNKWPSPDGRQLHLTFEMPAGNFDFCSAEVFELDIGQNVPSKGQSRPRTQEFNCTDLDLQNLEPGIEYKLTIHVVVNSMFGHRNSSKVNYWVSTPGGAPDAVHNVIIQNITSSSAIVTWSRPASANGYVTGYDVTMCVAELSDKDLIQEKKTPCDVTCVNVTQWKGERWTAENLCVATDYVVKVTASNQYRSNTEGSVIQSVSPVRSQAFSTLSVVPLPPRNVRVEAVTATTVSLRWDAPVSYPGSTSYIISFRSSNTVNTTVIHGYFNTYVMIRDLTAFTSYTWTISANTSAGTSKDTSGTVITLEAESDKVINLRVTGSSPDTITVTWARPIKVYGVLSGYVILVHVSAKPSLCTRRVIIVQRNTSAPVKEFNQTACDVTDVTHTEITTYTVTGLEPCENYTIFVAAYNGAGLGVLTGVTSSTAVSAPSSTQGMECSGVIKGVLSLSWAFKVDSKCPVNYSISVYQSGHFSTGLQYTRINQTYTRSRNLTFSGLKSFRIYKFNVTASTTAGSANDVKECRTLSDAPGPVQNLRVQQVPGRPELHVTWQCPDDDNKNGILKSFHLVRKSQSGQTYKQSLPVSKTMSCAGSVPGSVPSSVPSSVPLEDMCNSSYSMSVQAVPEINYTISVRIQNCNDVFGLTTSTSYYNPALVPPTMPWFPRPSDNVEKILNSTSFTVTICPSRLLNNSSGAILTFGIIVCRSEYCDIDADRKWHYFVKNMATWAKSKKENFELPYRVTNSSWEDVIRKQNGGQEDVTFEVGTDTDCQTQPKTTYCNGPLSSGQFFRARVFACTSAGCVVSNTTHDYVTAASKSDSSDYIVIGGALAGIAVAIVVLVAVIVIKLRMRPKKPPRRKISSRMSQLIAMEEIVAPKDDGKSKPIKIKDFDATLVKLHADSNALLNQEYLELDKLSPLYPTEVGSDLDHRADNRWTNIIPFDHSRVKLSIPEGKETGHDYINANFIAGLDSKQDYIATQGPLTRTVPDFWRMIWEQQVSVIVMLSDFAEMDKRTSIIREKVARYFPDEEESNPYHYGQIVVARTGKLDAKDWEIRTLKLTHATEKKNRFVKHFFFKYWSDHEADINPTDLIDFVRVVQAETNTQPRAPVVVHCSAGVGRTGTFIAVDYFNRLISGMKQKGDKTKSSMRDNWTVDIFGRVLSMRDKRRFMVQSRTQYIFIYDVVQELLKQAFKSEKVKGQEKGETYEDGPSTSSGSLKEDAVYDDV</sequence>